<organism evidence="1 2">
    <name type="scientific">Bilophila wadsworthia (strain 3_1_6)</name>
    <dbReference type="NCBI Taxonomy" id="563192"/>
    <lineage>
        <taxon>Bacteria</taxon>
        <taxon>Pseudomonadati</taxon>
        <taxon>Thermodesulfobacteriota</taxon>
        <taxon>Desulfovibrionia</taxon>
        <taxon>Desulfovibrionales</taxon>
        <taxon>Desulfovibrionaceae</taxon>
        <taxon>Bilophila</taxon>
    </lineage>
</organism>
<evidence type="ECO:0000313" key="1">
    <source>
        <dbReference type="EMBL" id="EPC05753.1"/>
    </source>
</evidence>
<dbReference type="Proteomes" id="UP000006034">
    <property type="component" value="Unassembled WGS sequence"/>
</dbReference>
<protein>
    <submittedName>
        <fullName evidence="1">Uncharacterized protein</fullName>
    </submittedName>
</protein>
<comment type="caution">
    <text evidence="1">The sequence shown here is derived from an EMBL/GenBank/DDBJ whole genome shotgun (WGS) entry which is preliminary data.</text>
</comment>
<proteinExistence type="predicted"/>
<sequence length="52" mass="5838">MTHSKLEKAIPSVIYENQTLNALYIPMASDYCFMKILSKGTPCLVSAIRFQA</sequence>
<name>S2KT76_BILW3</name>
<dbReference type="HOGENOM" id="CLU_3077282_0_0_7"/>
<reference evidence="1 2" key="1">
    <citation type="submission" date="2010-10" db="EMBL/GenBank/DDBJ databases">
        <authorList>
            <consortium name="The Broad Institute Genome Sequencing Platform"/>
            <person name="Ward D."/>
            <person name="Earl A."/>
            <person name="Feldgarden M."/>
            <person name="Young S.K."/>
            <person name="Gargeya S."/>
            <person name="Zeng Q."/>
            <person name="Alvarado L."/>
            <person name="Berlin A."/>
            <person name="Bochicchio J."/>
            <person name="Chapman S.B."/>
            <person name="Chen Z."/>
            <person name="Freedman E."/>
            <person name="Gellesch M."/>
            <person name="Goldberg J."/>
            <person name="Griggs A."/>
            <person name="Gujja S."/>
            <person name="Heilman E."/>
            <person name="Heiman D."/>
            <person name="Howarth C."/>
            <person name="Mehta T."/>
            <person name="Neiman D."/>
            <person name="Pearson M."/>
            <person name="Roberts A."/>
            <person name="Saif S."/>
            <person name="Shea T."/>
            <person name="Shenoy N."/>
            <person name="Sisk P."/>
            <person name="Stolte C."/>
            <person name="Sykes S."/>
            <person name="White J."/>
            <person name="Yandava C."/>
            <person name="Allen-Vercoe E."/>
            <person name="Sibley C."/>
            <person name="Ambrose C.E."/>
            <person name="Strauss J."/>
            <person name="Daigneault M."/>
            <person name="Haas B."/>
            <person name="Nusbaum C."/>
            <person name="Birren B."/>
        </authorList>
    </citation>
    <scope>NUCLEOTIDE SEQUENCE [LARGE SCALE GENOMIC DNA]</scope>
    <source>
        <strain evidence="1 2">3_1_6</strain>
    </source>
</reference>
<gene>
    <name evidence="1" type="ORF">HMPREF0179_05275</name>
</gene>
<keyword evidence="2" id="KW-1185">Reference proteome</keyword>
<accession>S2KT76</accession>
<evidence type="ECO:0000313" key="2">
    <source>
        <dbReference type="Proteomes" id="UP000006034"/>
    </source>
</evidence>
<reference evidence="1 2" key="2">
    <citation type="submission" date="2013-04" db="EMBL/GenBank/DDBJ databases">
        <title>The Genome Sequence of Bilophila wadsworthia 3_1_6.</title>
        <authorList>
            <consortium name="The Broad Institute Genomics Platform"/>
            <person name="Earl A."/>
            <person name="Ward D."/>
            <person name="Feldgarden M."/>
            <person name="Gevers D."/>
            <person name="Sibley C."/>
            <person name="Strauss J."/>
            <person name="Allen-Vercoe E."/>
            <person name="Walker B."/>
            <person name="Young S."/>
            <person name="Zeng Q."/>
            <person name="Gargeya S."/>
            <person name="Fitzgerald M."/>
            <person name="Haas B."/>
            <person name="Abouelleil A."/>
            <person name="Allen A.W."/>
            <person name="Alvarado L."/>
            <person name="Arachchi H.M."/>
            <person name="Berlin A.M."/>
            <person name="Chapman S.B."/>
            <person name="Gainer-Dewar J."/>
            <person name="Goldberg J."/>
            <person name="Griggs A."/>
            <person name="Gujja S."/>
            <person name="Hansen M."/>
            <person name="Howarth C."/>
            <person name="Imamovic A."/>
            <person name="Ireland A."/>
            <person name="Larimer J."/>
            <person name="McCowan C."/>
            <person name="Murphy C."/>
            <person name="Pearson M."/>
            <person name="Poon T.W."/>
            <person name="Priest M."/>
            <person name="Roberts A."/>
            <person name="Saif S."/>
            <person name="Shea T."/>
            <person name="Sisk P."/>
            <person name="Sykes S."/>
            <person name="Wortman J."/>
            <person name="Nusbaum C."/>
            <person name="Birren B."/>
        </authorList>
    </citation>
    <scope>NUCLEOTIDE SEQUENCE [LARGE SCALE GENOMIC DNA]</scope>
    <source>
        <strain evidence="1 2">3_1_6</strain>
    </source>
</reference>
<dbReference type="AlphaFoldDB" id="S2KT76"/>
<dbReference type="EMBL" id="ADCP02000002">
    <property type="protein sequence ID" value="EPC05753.1"/>
    <property type="molecule type" value="Genomic_DNA"/>
</dbReference>